<gene>
    <name evidence="1" type="ORF">DL240_19380</name>
</gene>
<proteinExistence type="predicted"/>
<dbReference type="EMBL" id="QHKO01000019">
    <property type="protein sequence ID" value="RAL19976.1"/>
    <property type="molecule type" value="Genomic_DNA"/>
</dbReference>
<sequence length="650" mass="69829">MLTRSTRSNASGVLLYLILTGVWLTLVGCASGGTAARSTTMNPAFERGWTADVDAVCAHESWDDDAEIPLERRGYAPYQVFERYASRDLRFDLYEKQCSEGRAEGCLLVGLMFNADADEPDADPRARSAAYDAFLQGCSLNFGPACTAAVNTLLHHPDVDPEAAASGKAMFGLVGAACYRGDADGCRILARDVEFPESASPDLIQDLVVQGNSLGCIYGDPQACTALSRLRSQNNDQACAAAALRRGCALNDKEACQQVETIARTQCASGSDLCNDMSTLLERPRQKRPPTWRDGMREACANDDPFSCHLLAHMTLVDGGSPDEMLHAIDMLQTSCQASIPGDCTTAYNVARYFFDNAGAEIPLDPAILAARVIAAATVGCDAGNRDICFEGAFFALPTNLALTEHLEIDIATSVELSLAGCHLGHGQACAIPHLIRPLLQGETLDNLNRAVEELHDEHAPLCEQLPGDTSCLLTGAALYAMADIEHQEQGFTLIEKNCDANHQESCSYLDLVAGRPQRTAASMPHSHLQCLSPGEEVPPITCSSGPFQSLSPRQYAARHGCGVSDITALTSSHQRPVETCEIQGQQTFLMNLQCADGSTPVTSRQAAASMRQGSRKGGGRCNNPVDLYVIPCPEGDYEVYIDLYMCPAQ</sequence>
<dbReference type="InterPro" id="IPR040239">
    <property type="entry name" value="HcpB-like"/>
</dbReference>
<dbReference type="AlphaFoldDB" id="A0A328C090"/>
<dbReference type="InterPro" id="IPR011990">
    <property type="entry name" value="TPR-like_helical_dom_sf"/>
</dbReference>
<dbReference type="PANTHER" id="PTHR13891:SF1">
    <property type="entry name" value="CYTOCHROME C OXIDASE ASSEMBLY FACTOR 7"/>
    <property type="match status" value="1"/>
</dbReference>
<dbReference type="PROSITE" id="PS51257">
    <property type="entry name" value="PROKAR_LIPOPROTEIN"/>
    <property type="match status" value="1"/>
</dbReference>
<dbReference type="Gene3D" id="1.25.40.10">
    <property type="entry name" value="Tetratricopeptide repeat domain"/>
    <property type="match status" value="1"/>
</dbReference>
<dbReference type="PANTHER" id="PTHR13891">
    <property type="entry name" value="CYTOCHROME C OXIDASE ASSEMBLY FACTOR 7"/>
    <property type="match status" value="1"/>
</dbReference>
<reference evidence="1 2" key="1">
    <citation type="submission" date="2018-05" db="EMBL/GenBank/DDBJ databases">
        <title>Lujinxingia marina gen. nov. sp. nov., a new facultative anaerobic member of the class Deltaproteobacteria, and proposal of Lujinxingaceae fam. nov.</title>
        <authorList>
            <person name="Li C.-M."/>
        </authorList>
    </citation>
    <scope>NUCLEOTIDE SEQUENCE [LARGE SCALE GENOMIC DNA]</scope>
    <source>
        <strain evidence="1 2">B210</strain>
    </source>
</reference>
<dbReference type="OrthoDB" id="5480634at2"/>
<dbReference type="RefSeq" id="WP_111731546.1">
    <property type="nucleotide sequence ID" value="NZ_QHKO01000019.1"/>
</dbReference>
<organism evidence="1 2">
    <name type="scientific">Lujinxingia litoralis</name>
    <dbReference type="NCBI Taxonomy" id="2211119"/>
    <lineage>
        <taxon>Bacteria</taxon>
        <taxon>Deltaproteobacteria</taxon>
        <taxon>Bradymonadales</taxon>
        <taxon>Lujinxingiaceae</taxon>
        <taxon>Lujinxingia</taxon>
    </lineage>
</organism>
<name>A0A328C090_9DELT</name>
<protein>
    <submittedName>
        <fullName evidence="1">Uncharacterized protein</fullName>
    </submittedName>
</protein>
<dbReference type="Proteomes" id="UP000249169">
    <property type="component" value="Unassembled WGS sequence"/>
</dbReference>
<evidence type="ECO:0000313" key="1">
    <source>
        <dbReference type="EMBL" id="RAL19976.1"/>
    </source>
</evidence>
<evidence type="ECO:0000313" key="2">
    <source>
        <dbReference type="Proteomes" id="UP000249169"/>
    </source>
</evidence>
<accession>A0A328C090</accession>
<keyword evidence="2" id="KW-1185">Reference proteome</keyword>
<comment type="caution">
    <text evidence="1">The sequence shown here is derived from an EMBL/GenBank/DDBJ whole genome shotgun (WGS) entry which is preliminary data.</text>
</comment>